<evidence type="ECO:0000259" key="11">
    <source>
        <dbReference type="PROSITE" id="PS51194"/>
    </source>
</evidence>
<dbReference type="OMA" id="CATHCAC"/>
<dbReference type="GO" id="GO:0005634">
    <property type="term" value="C:nucleus"/>
    <property type="evidence" value="ECO:0007669"/>
    <property type="project" value="TreeGrafter"/>
</dbReference>
<dbReference type="eggNOG" id="KOG0351">
    <property type="taxonomic scope" value="Eukaryota"/>
</dbReference>
<dbReference type="OrthoDB" id="5985619at2759"/>
<reference evidence="12" key="1">
    <citation type="submission" date="2017-05" db="UniProtKB">
        <authorList>
            <consortium name="EnsemblMetazoa"/>
        </authorList>
    </citation>
    <scope>IDENTIFICATION</scope>
</reference>
<dbReference type="SUPFAM" id="SSF52540">
    <property type="entry name" value="P-loop containing nucleoside triphosphate hydrolases"/>
    <property type="match status" value="1"/>
</dbReference>
<proteinExistence type="inferred from homology"/>
<sequence>MVVAETRRGIKRKNDDSAQELTRKEIEVALKQSIMQLGYESLKRDQENAIIPFVEGNDVFICLPTGFGKSLCYFCLPRVFDILLKKDIGSVALVVSPLVALMTDQVDILKSKGVSAVIATNKGDTESAKNAIVNGKFQMIFTNPETLFDKEWRDIWGKEFRKDFSKLGDLRGFFPPSVHFMALTATASKSTRNEVIRILGMKKPVLVVRPPDKTNIVYTVTEKSDDLESTFAPLVEELRSTRQFMEQTIVFCRTYQDCKFTHPIGLPGYPSFRLVDMFTACNTPSLKRAILKSFSIPNGTLRIVIATIAFGMGIDCPDVHRIIHWGPPSDIESYIQETGRAGRDGKTAQAQLLYSKRDISFSFMEDSITSYCKNTTLCRREVLFKDFEYLSQERPVGPLCCDICAITQNNHNL</sequence>
<keyword evidence="4" id="KW-0238">DNA-binding</keyword>
<dbReference type="GO" id="GO:0005737">
    <property type="term" value="C:cytoplasm"/>
    <property type="evidence" value="ECO:0007669"/>
    <property type="project" value="TreeGrafter"/>
</dbReference>
<keyword evidence="6" id="KW-0539">Nucleus</keyword>
<evidence type="ECO:0000256" key="6">
    <source>
        <dbReference type="ARBA" id="ARBA00023242"/>
    </source>
</evidence>
<dbReference type="GO" id="GO:0043138">
    <property type="term" value="F:3'-5' DNA helicase activity"/>
    <property type="evidence" value="ECO:0007669"/>
    <property type="project" value="UniProtKB-EC"/>
</dbReference>
<evidence type="ECO:0000256" key="8">
    <source>
        <dbReference type="ARBA" id="ARBA00034808"/>
    </source>
</evidence>
<dbReference type="SMART" id="SM00487">
    <property type="entry name" value="DEXDc"/>
    <property type="match status" value="1"/>
</dbReference>
<dbReference type="InterPro" id="IPR001650">
    <property type="entry name" value="Helicase_C-like"/>
</dbReference>
<dbReference type="InParanoid" id="A0A1X7V0N6"/>
<evidence type="ECO:0000256" key="7">
    <source>
        <dbReference type="ARBA" id="ARBA00034617"/>
    </source>
</evidence>
<evidence type="ECO:0000256" key="5">
    <source>
        <dbReference type="ARBA" id="ARBA00023235"/>
    </source>
</evidence>
<dbReference type="GO" id="GO:0005524">
    <property type="term" value="F:ATP binding"/>
    <property type="evidence" value="ECO:0007669"/>
    <property type="project" value="UniProtKB-KW"/>
</dbReference>
<dbReference type="GO" id="GO:0009378">
    <property type="term" value="F:four-way junction helicase activity"/>
    <property type="evidence" value="ECO:0007669"/>
    <property type="project" value="TreeGrafter"/>
</dbReference>
<dbReference type="Pfam" id="PF00270">
    <property type="entry name" value="DEAD"/>
    <property type="match status" value="1"/>
</dbReference>
<name>A0A1X7V0N6_AMPQE</name>
<dbReference type="InterPro" id="IPR014001">
    <property type="entry name" value="Helicase_ATP-bd"/>
</dbReference>
<evidence type="ECO:0000256" key="3">
    <source>
        <dbReference type="ARBA" id="ARBA00022840"/>
    </source>
</evidence>
<dbReference type="GO" id="GO:0003677">
    <property type="term" value="F:DNA binding"/>
    <property type="evidence" value="ECO:0007669"/>
    <property type="project" value="UniProtKB-KW"/>
</dbReference>
<comment type="catalytic activity">
    <reaction evidence="7">
        <text>Couples ATP hydrolysis with the unwinding of duplex DNA by translocating in the 3'-5' direction.</text>
        <dbReference type="EC" id="5.6.2.4"/>
    </reaction>
</comment>
<keyword evidence="2" id="KW-0547">Nucleotide-binding</keyword>
<dbReference type="SMART" id="SM00490">
    <property type="entry name" value="HELICc"/>
    <property type="match status" value="1"/>
</dbReference>
<dbReference type="PROSITE" id="PS51194">
    <property type="entry name" value="HELICASE_CTER"/>
    <property type="match status" value="1"/>
</dbReference>
<evidence type="ECO:0000256" key="1">
    <source>
        <dbReference type="ARBA" id="ARBA00005446"/>
    </source>
</evidence>
<evidence type="ECO:0000259" key="10">
    <source>
        <dbReference type="PROSITE" id="PS51192"/>
    </source>
</evidence>
<accession>A0A1X7V0N6</accession>
<dbReference type="PROSITE" id="PS51192">
    <property type="entry name" value="HELICASE_ATP_BIND_1"/>
    <property type="match status" value="1"/>
</dbReference>
<dbReference type="EnsemblMetazoa" id="Aqu2.1.33800_001">
    <property type="protein sequence ID" value="Aqu2.1.33800_001"/>
    <property type="gene ID" value="Aqu2.1.33800"/>
</dbReference>
<dbReference type="GO" id="GO:0005694">
    <property type="term" value="C:chromosome"/>
    <property type="evidence" value="ECO:0007669"/>
    <property type="project" value="TreeGrafter"/>
</dbReference>
<evidence type="ECO:0000256" key="9">
    <source>
        <dbReference type="ARBA" id="ARBA00044542"/>
    </source>
</evidence>
<dbReference type="GO" id="GO:0000724">
    <property type="term" value="P:double-strand break repair via homologous recombination"/>
    <property type="evidence" value="ECO:0007669"/>
    <property type="project" value="TreeGrafter"/>
</dbReference>
<dbReference type="PANTHER" id="PTHR13710:SF153">
    <property type="entry name" value="RECQ-LIKE DNA HELICASE BLM"/>
    <property type="match status" value="1"/>
</dbReference>
<dbReference type="AlphaFoldDB" id="A0A1X7V0N6"/>
<evidence type="ECO:0000256" key="2">
    <source>
        <dbReference type="ARBA" id="ARBA00022741"/>
    </source>
</evidence>
<dbReference type="InterPro" id="IPR011545">
    <property type="entry name" value="DEAD/DEAH_box_helicase_dom"/>
</dbReference>
<dbReference type="EC" id="5.6.2.4" evidence="8"/>
<dbReference type="InterPro" id="IPR027417">
    <property type="entry name" value="P-loop_NTPase"/>
</dbReference>
<dbReference type="Gene3D" id="3.40.50.300">
    <property type="entry name" value="P-loop containing nucleotide triphosphate hydrolases"/>
    <property type="match status" value="3"/>
</dbReference>
<comment type="similarity">
    <text evidence="1">Belongs to the helicase family. RecQ subfamily.</text>
</comment>
<feature type="domain" description="Helicase C-terminal" evidence="11">
    <location>
        <begin position="226"/>
        <end position="388"/>
    </location>
</feature>
<evidence type="ECO:0000313" key="12">
    <source>
        <dbReference type="EnsemblMetazoa" id="Aqu2.1.33800_001"/>
    </source>
</evidence>
<dbReference type="PANTHER" id="PTHR13710">
    <property type="entry name" value="DNA HELICASE RECQ FAMILY MEMBER"/>
    <property type="match status" value="1"/>
</dbReference>
<organism evidence="12">
    <name type="scientific">Amphimedon queenslandica</name>
    <name type="common">Sponge</name>
    <dbReference type="NCBI Taxonomy" id="400682"/>
    <lineage>
        <taxon>Eukaryota</taxon>
        <taxon>Metazoa</taxon>
        <taxon>Porifera</taxon>
        <taxon>Demospongiae</taxon>
        <taxon>Heteroscleromorpha</taxon>
        <taxon>Haplosclerida</taxon>
        <taxon>Niphatidae</taxon>
        <taxon>Amphimedon</taxon>
    </lineage>
</organism>
<protein>
    <recommendedName>
        <fullName evidence="8">DNA 3'-5' helicase</fullName>
        <ecNumber evidence="8">5.6.2.4</ecNumber>
    </recommendedName>
    <alternativeName>
        <fullName evidence="9">DNA 3'-5' helicase BLM</fullName>
    </alternativeName>
</protein>
<keyword evidence="5" id="KW-0413">Isomerase</keyword>
<dbReference type="Pfam" id="PF00271">
    <property type="entry name" value="Helicase_C"/>
    <property type="match status" value="1"/>
</dbReference>
<keyword evidence="3" id="KW-0067">ATP-binding</keyword>
<feature type="domain" description="Helicase ATP-binding" evidence="10">
    <location>
        <begin position="50"/>
        <end position="205"/>
    </location>
</feature>
<dbReference type="STRING" id="400682.A0A1X7V0N6"/>
<evidence type="ECO:0000256" key="4">
    <source>
        <dbReference type="ARBA" id="ARBA00023125"/>
    </source>
</evidence>